<dbReference type="RefSeq" id="WP_069775106.1">
    <property type="nucleotide sequence ID" value="NZ_MEHI01000001.1"/>
</dbReference>
<reference evidence="1 2" key="1">
    <citation type="submission" date="2016-08" db="EMBL/GenBank/DDBJ databases">
        <title>Complete genome sequence of Streptomyces agglomeratus strain 6-3-2, a novel anti-MRSA actinomycete isolated from Wuli of Tebit, China.</title>
        <authorList>
            <person name="Chen X."/>
        </authorList>
    </citation>
    <scope>NUCLEOTIDE SEQUENCE [LARGE SCALE GENOMIC DNA]</scope>
    <source>
        <strain evidence="1 2">6-3-2</strain>
    </source>
</reference>
<dbReference type="Pfam" id="PF21790">
    <property type="entry name" value="OGG"/>
    <property type="match status" value="1"/>
</dbReference>
<dbReference type="InterPro" id="IPR048868">
    <property type="entry name" value="OGG-like_put"/>
</dbReference>
<organism evidence="1 2">
    <name type="scientific">Streptomyces agglomeratus</name>
    <dbReference type="NCBI Taxonomy" id="285458"/>
    <lineage>
        <taxon>Bacteria</taxon>
        <taxon>Bacillati</taxon>
        <taxon>Actinomycetota</taxon>
        <taxon>Actinomycetes</taxon>
        <taxon>Kitasatosporales</taxon>
        <taxon>Streptomycetaceae</taxon>
        <taxon>Streptomyces</taxon>
    </lineage>
</organism>
<proteinExistence type="predicted"/>
<accession>A0A1E5PG72</accession>
<dbReference type="Proteomes" id="UP000095759">
    <property type="component" value="Unassembled WGS sequence"/>
</dbReference>
<name>A0A1E5PG72_9ACTN</name>
<protein>
    <submittedName>
        <fullName evidence="1">Uncharacterized protein</fullName>
    </submittedName>
</protein>
<dbReference type="AlphaFoldDB" id="A0A1E5PG72"/>
<keyword evidence="2" id="KW-1185">Reference proteome</keyword>
<gene>
    <name evidence="1" type="ORF">AS594_32535</name>
</gene>
<sequence>MGRQDLADALDDELMRRLLPPAAVDTVGGWLAGPGARYATGVGGHRVTYVPAHWSGVEPWPDQLSNRSYARTATVSRAQVVTVVREAVDRGEWPQALAASYVWGQGRTGYGPHRLKEILAEPNVAEALARAGAALQAEGAVAAYRVLYGAVRGLGPAFFTKFLYFLDLAMDTPAAPRALILDQRVARVVRGHATRVGLDTGMPSAPDVAAWIWSDGGWTPHRYGVYVRWAEAAAAQLASSGIGWPEASPDLLELALFDGVWDPTA</sequence>
<dbReference type="EMBL" id="MEHJ01000001">
    <property type="protein sequence ID" value="OEJ28506.1"/>
    <property type="molecule type" value="Genomic_DNA"/>
</dbReference>
<dbReference type="OrthoDB" id="4077754at2"/>
<evidence type="ECO:0000313" key="1">
    <source>
        <dbReference type="EMBL" id="OEJ28506.1"/>
    </source>
</evidence>
<evidence type="ECO:0000313" key="2">
    <source>
        <dbReference type="Proteomes" id="UP000095759"/>
    </source>
</evidence>
<comment type="caution">
    <text evidence="1">The sequence shown here is derived from an EMBL/GenBank/DDBJ whole genome shotgun (WGS) entry which is preliminary data.</text>
</comment>